<sequence length="94" mass="10035">MQLSEQVIKSQLTVASSDAWACPDKSPNVWCSSVPDPLMDDVPASETPSCSRASPSRTTASKLPIAFSSKSTSSTTRSFPKPDAARRLLPSTYS</sequence>
<evidence type="ECO:0000313" key="4">
    <source>
        <dbReference type="Proteomes" id="UP000001555"/>
    </source>
</evidence>
<dbReference type="InParanoid" id="B7PK34"/>
<feature type="compositionally biased region" description="Low complexity" evidence="1">
    <location>
        <begin position="68"/>
        <end position="78"/>
    </location>
</feature>
<dbReference type="EnsemblMetazoa" id="ISCW017772-RA">
    <property type="protein sequence ID" value="ISCW017772-PA"/>
    <property type="gene ID" value="ISCW017772"/>
</dbReference>
<dbReference type="EMBL" id="DS730074">
    <property type="protein sequence ID" value="EEC06956.1"/>
    <property type="molecule type" value="Genomic_DNA"/>
</dbReference>
<feature type="compositionally biased region" description="Polar residues" evidence="1">
    <location>
        <begin position="46"/>
        <end position="61"/>
    </location>
</feature>
<name>B7PK34_IXOSC</name>
<dbReference type="EMBL" id="ABJB010667308">
    <property type="status" value="NOT_ANNOTATED_CDS"/>
    <property type="molecule type" value="Genomic_DNA"/>
</dbReference>
<organism>
    <name type="scientific">Ixodes scapularis</name>
    <name type="common">Black-legged tick</name>
    <name type="synonym">Deer tick</name>
    <dbReference type="NCBI Taxonomy" id="6945"/>
    <lineage>
        <taxon>Eukaryota</taxon>
        <taxon>Metazoa</taxon>
        <taxon>Ecdysozoa</taxon>
        <taxon>Arthropoda</taxon>
        <taxon>Chelicerata</taxon>
        <taxon>Arachnida</taxon>
        <taxon>Acari</taxon>
        <taxon>Parasitiformes</taxon>
        <taxon>Ixodida</taxon>
        <taxon>Ixodoidea</taxon>
        <taxon>Ixodidae</taxon>
        <taxon>Ixodinae</taxon>
        <taxon>Ixodes</taxon>
    </lineage>
</organism>
<dbReference type="AlphaFoldDB" id="B7PK34"/>
<feature type="region of interest" description="Disordered" evidence="1">
    <location>
        <begin position="42"/>
        <end position="94"/>
    </location>
</feature>
<evidence type="ECO:0000313" key="2">
    <source>
        <dbReference type="EMBL" id="EEC06956.1"/>
    </source>
</evidence>
<dbReference type="PaxDb" id="6945-B7PK34"/>
<evidence type="ECO:0000313" key="3">
    <source>
        <dbReference type="EnsemblMetazoa" id="ISCW017772-PA"/>
    </source>
</evidence>
<reference evidence="3" key="2">
    <citation type="submission" date="2020-05" db="UniProtKB">
        <authorList>
            <consortium name="EnsemblMetazoa"/>
        </authorList>
    </citation>
    <scope>IDENTIFICATION</scope>
    <source>
        <strain evidence="3">wikel</strain>
    </source>
</reference>
<dbReference type="Proteomes" id="UP000001555">
    <property type="component" value="Unassembled WGS sequence"/>
</dbReference>
<dbReference type="VEuPathDB" id="VectorBase:ISCI017772"/>
<reference evidence="2 4" key="1">
    <citation type="submission" date="2008-03" db="EMBL/GenBank/DDBJ databases">
        <title>Annotation of Ixodes scapularis.</title>
        <authorList>
            <consortium name="Ixodes scapularis Genome Project Consortium"/>
            <person name="Caler E."/>
            <person name="Hannick L.I."/>
            <person name="Bidwell S."/>
            <person name="Joardar V."/>
            <person name="Thiagarajan M."/>
            <person name="Amedeo P."/>
            <person name="Galinsky K.J."/>
            <person name="Schobel S."/>
            <person name="Inman J."/>
            <person name="Hostetler J."/>
            <person name="Miller J."/>
            <person name="Hammond M."/>
            <person name="Megy K."/>
            <person name="Lawson D."/>
            <person name="Kodira C."/>
            <person name="Sutton G."/>
            <person name="Meyer J."/>
            <person name="Hill C.A."/>
            <person name="Birren B."/>
            <person name="Nene V."/>
            <person name="Collins F."/>
            <person name="Alarcon-Chaidez F."/>
            <person name="Wikel S."/>
            <person name="Strausberg R."/>
        </authorList>
    </citation>
    <scope>NUCLEOTIDE SEQUENCE [LARGE SCALE GENOMIC DNA]</scope>
    <source>
        <strain evidence="4">Wikel</strain>
        <strain evidence="2">Wikel colony</strain>
    </source>
</reference>
<keyword evidence="4" id="KW-1185">Reference proteome</keyword>
<protein>
    <submittedName>
        <fullName evidence="2 3">Uncharacterized protein</fullName>
    </submittedName>
</protein>
<accession>B7PK34</accession>
<dbReference type="VEuPathDB" id="VectorBase:ISCW017772"/>
<proteinExistence type="predicted"/>
<gene>
    <name evidence="2" type="ORF">IscW_ISCW017772</name>
</gene>
<dbReference type="HOGENOM" id="CLU_2388639_0_0_1"/>
<evidence type="ECO:0000256" key="1">
    <source>
        <dbReference type="SAM" id="MobiDB-lite"/>
    </source>
</evidence>